<evidence type="ECO:0000256" key="1">
    <source>
        <dbReference type="ARBA" id="ARBA00037217"/>
    </source>
</evidence>
<dbReference type="Gene3D" id="3.50.50.60">
    <property type="entry name" value="FAD/NAD(P)-binding domain"/>
    <property type="match status" value="2"/>
</dbReference>
<dbReference type="EMBL" id="VBOT01000079">
    <property type="protein sequence ID" value="TMQ51171.1"/>
    <property type="molecule type" value="Genomic_DNA"/>
</dbReference>
<comment type="subunit">
    <text evidence="2">Interacts with COX5B; this interaction may contribute to localize PYROXD2 to the inner face of the inner mitochondrial membrane.</text>
</comment>
<feature type="region of interest" description="Disordered" evidence="4">
    <location>
        <begin position="1"/>
        <end position="29"/>
    </location>
</feature>
<gene>
    <name evidence="6" type="ORF">E6K73_06525</name>
</gene>
<evidence type="ECO:0000256" key="3">
    <source>
        <dbReference type="ARBA" id="ARBA00040298"/>
    </source>
</evidence>
<name>A0A538SIH0_UNCEI</name>
<proteinExistence type="predicted"/>
<evidence type="ECO:0000256" key="2">
    <source>
        <dbReference type="ARBA" id="ARBA00038825"/>
    </source>
</evidence>
<dbReference type="PANTHER" id="PTHR10668:SF103">
    <property type="entry name" value="PYRIDINE NUCLEOTIDE-DISULFIDE OXIDOREDUCTASE DOMAIN-CONTAINING PROTEIN 2"/>
    <property type="match status" value="1"/>
</dbReference>
<reference evidence="6 7" key="1">
    <citation type="journal article" date="2019" name="Nat. Microbiol.">
        <title>Mediterranean grassland soil C-N compound turnover is dependent on rainfall and depth, and is mediated by genomically divergent microorganisms.</title>
        <authorList>
            <person name="Diamond S."/>
            <person name="Andeer P.F."/>
            <person name="Li Z."/>
            <person name="Crits-Christoph A."/>
            <person name="Burstein D."/>
            <person name="Anantharaman K."/>
            <person name="Lane K.R."/>
            <person name="Thomas B.C."/>
            <person name="Pan C."/>
            <person name="Northen T.R."/>
            <person name="Banfield J.F."/>
        </authorList>
    </citation>
    <scope>NUCLEOTIDE SEQUENCE [LARGE SCALE GENOMIC DNA]</scope>
    <source>
        <strain evidence="6">WS_3</strain>
    </source>
</reference>
<sequence length="557" mass="58598">MRGGNASGRGHHGCLGAARGAPDPEERGMTSAAHDVVVIGAGANGLVAAARLGQAGLRTLLIEREEGLGGQGRLVELAPGFRAAPLGLDPGWAPAAIARALRLDGLERHGADTALTVVVEPGLLLTLPRDAGKASEAIRTYSPNDAGKWPAFTTLLSKLAGFLEVLYQTPAPDVSASSPGDLLPMLGLLRKFRALGRRDMIEFLRTLPLSVWELLDDWFEHAPLKAAVAAGGVQDHRQGPRSGGTGFVLLHHLVGAPAGSVRGRPPWRAGPAAFTEAAARAAKRLGVTVRTGAEVSRIDVRNDRVAGVVLKNGEEIAAGAVLSTADPATTLLDWVDPVWLDPEFLHAVGNIRHRGCTGVVTYALEALPELPGLASKEALAGLVSLTPSLTSLERAADAAKYGRVSESPHVEFTVPTLLWPDLAPAGKHVLVARAQYAPYWLRDGATWDATRRDALAGSVTAAIEAAAPCFQSRIAHRTTWSPLDLEERYGLREGAPSQGELGLDQILFMRPVPGWGRHATPISGLYLGGAGTHPGPGILGGPGWLAAQRLLQDRGRR</sequence>
<dbReference type="GO" id="GO:0016491">
    <property type="term" value="F:oxidoreductase activity"/>
    <property type="evidence" value="ECO:0007669"/>
    <property type="project" value="InterPro"/>
</dbReference>
<accession>A0A538SIH0</accession>
<comment type="function">
    <text evidence="1">Probable oxidoreductase that may play a role as regulator of mitochondrial function.</text>
</comment>
<evidence type="ECO:0000313" key="6">
    <source>
        <dbReference type="EMBL" id="TMQ51171.1"/>
    </source>
</evidence>
<dbReference type="SUPFAM" id="SSF51905">
    <property type="entry name" value="FAD/NAD(P)-binding domain"/>
    <property type="match status" value="1"/>
</dbReference>
<dbReference type="Proteomes" id="UP000320184">
    <property type="component" value="Unassembled WGS sequence"/>
</dbReference>
<dbReference type="Pfam" id="PF01593">
    <property type="entry name" value="Amino_oxidase"/>
    <property type="match status" value="1"/>
</dbReference>
<comment type="caution">
    <text evidence="6">The sequence shown here is derived from an EMBL/GenBank/DDBJ whole genome shotgun (WGS) entry which is preliminary data.</text>
</comment>
<protein>
    <recommendedName>
        <fullName evidence="3">Pyridine nucleotide-disulfide oxidoreductase domain-containing protein 2</fullName>
    </recommendedName>
</protein>
<dbReference type="PRINTS" id="PR00411">
    <property type="entry name" value="PNDRDTASEI"/>
</dbReference>
<evidence type="ECO:0000256" key="4">
    <source>
        <dbReference type="SAM" id="MobiDB-lite"/>
    </source>
</evidence>
<dbReference type="InterPro" id="IPR002937">
    <property type="entry name" value="Amino_oxidase"/>
</dbReference>
<feature type="domain" description="Amine oxidase" evidence="5">
    <location>
        <begin position="45"/>
        <end position="533"/>
    </location>
</feature>
<dbReference type="AlphaFoldDB" id="A0A538SIH0"/>
<organism evidence="6 7">
    <name type="scientific">Eiseniibacteriota bacterium</name>
    <dbReference type="NCBI Taxonomy" id="2212470"/>
    <lineage>
        <taxon>Bacteria</taxon>
        <taxon>Candidatus Eiseniibacteriota</taxon>
    </lineage>
</organism>
<evidence type="ECO:0000313" key="7">
    <source>
        <dbReference type="Proteomes" id="UP000320184"/>
    </source>
</evidence>
<dbReference type="PANTHER" id="PTHR10668">
    <property type="entry name" value="PHYTOENE DEHYDROGENASE"/>
    <property type="match status" value="1"/>
</dbReference>
<evidence type="ECO:0000259" key="5">
    <source>
        <dbReference type="Pfam" id="PF01593"/>
    </source>
</evidence>
<dbReference type="InterPro" id="IPR036188">
    <property type="entry name" value="FAD/NAD-bd_sf"/>
</dbReference>